<protein>
    <submittedName>
        <fullName evidence="4">MYND-type domain-containing protein</fullName>
    </submittedName>
</protein>
<feature type="compositionally biased region" description="Polar residues" evidence="1">
    <location>
        <begin position="151"/>
        <end position="163"/>
    </location>
</feature>
<organism evidence="4">
    <name type="scientific">Nippostrongylus brasiliensis</name>
    <name type="common">Rat hookworm</name>
    <dbReference type="NCBI Taxonomy" id="27835"/>
    <lineage>
        <taxon>Eukaryota</taxon>
        <taxon>Metazoa</taxon>
        <taxon>Ecdysozoa</taxon>
        <taxon>Nematoda</taxon>
        <taxon>Chromadorea</taxon>
        <taxon>Rhabditida</taxon>
        <taxon>Rhabditina</taxon>
        <taxon>Rhabditomorpha</taxon>
        <taxon>Strongyloidea</taxon>
        <taxon>Heligmosomidae</taxon>
        <taxon>Nippostrongylus</taxon>
    </lineage>
</organism>
<evidence type="ECO:0000313" key="2">
    <source>
        <dbReference type="EMBL" id="VDL66102.1"/>
    </source>
</evidence>
<evidence type="ECO:0000313" key="3">
    <source>
        <dbReference type="Proteomes" id="UP000271162"/>
    </source>
</evidence>
<feature type="region of interest" description="Disordered" evidence="1">
    <location>
        <begin position="143"/>
        <end position="174"/>
    </location>
</feature>
<evidence type="ECO:0000256" key="1">
    <source>
        <dbReference type="SAM" id="MobiDB-lite"/>
    </source>
</evidence>
<evidence type="ECO:0000313" key="4">
    <source>
        <dbReference type="WBParaSite" id="NBR_0000251301-mRNA-1"/>
    </source>
</evidence>
<proteinExistence type="predicted"/>
<accession>A0A0N4XJ11</accession>
<dbReference type="AlphaFoldDB" id="A0A0N4XJ11"/>
<dbReference type="WBParaSite" id="NBR_0000251301-mRNA-1">
    <property type="protein sequence ID" value="NBR_0000251301-mRNA-1"/>
    <property type="gene ID" value="NBR_0000251301"/>
</dbReference>
<dbReference type="Proteomes" id="UP000271162">
    <property type="component" value="Unassembled WGS sequence"/>
</dbReference>
<reference evidence="2 3" key="2">
    <citation type="submission" date="2018-11" db="EMBL/GenBank/DDBJ databases">
        <authorList>
            <consortium name="Pathogen Informatics"/>
        </authorList>
    </citation>
    <scope>NUCLEOTIDE SEQUENCE [LARGE SCALE GENOMIC DNA]</scope>
</reference>
<reference evidence="4" key="1">
    <citation type="submission" date="2017-02" db="UniProtKB">
        <authorList>
            <consortium name="WormBaseParasite"/>
        </authorList>
    </citation>
    <scope>IDENTIFICATION</scope>
</reference>
<sequence>MMSDFHAALAELEGTPAQGPILAAFKALEDKIESLFNVVSSNGGRLDRFEAALHAIWTSSNPKVVCVLCNGENHCATRCTTYPDPITRTVQASKLGLCTKCLKAEHPDDCGQACKACRLPHHHALCPGKRVFAGAKRRKHGNSFHHEMRQHNNSTKFNSPTTARHQRNSHDDRH</sequence>
<keyword evidence="3" id="KW-1185">Reference proteome</keyword>
<dbReference type="EMBL" id="UYSL01002923">
    <property type="protein sequence ID" value="VDL66102.1"/>
    <property type="molecule type" value="Genomic_DNA"/>
</dbReference>
<name>A0A0N4XJ11_NIPBR</name>
<gene>
    <name evidence="2" type="ORF">NBR_LOCUS2513</name>
</gene>